<feature type="region of interest" description="Disordered" evidence="1">
    <location>
        <begin position="96"/>
        <end position="126"/>
    </location>
</feature>
<protein>
    <submittedName>
        <fullName evidence="4">Uncharacterized protein</fullName>
    </submittedName>
</protein>
<organism evidence="4 5">
    <name type="scientific">Mycobacterium colombiense</name>
    <dbReference type="NCBI Taxonomy" id="339268"/>
    <lineage>
        <taxon>Bacteria</taxon>
        <taxon>Bacillati</taxon>
        <taxon>Actinomycetota</taxon>
        <taxon>Actinomycetes</taxon>
        <taxon>Mycobacteriales</taxon>
        <taxon>Mycobacteriaceae</taxon>
        <taxon>Mycobacterium</taxon>
        <taxon>Mycobacterium avium complex (MAC)</taxon>
    </lineage>
</organism>
<evidence type="ECO:0000313" key="4">
    <source>
        <dbReference type="EMBL" id="OBB80065.1"/>
    </source>
</evidence>
<evidence type="ECO:0000256" key="2">
    <source>
        <dbReference type="SAM" id="Phobius"/>
    </source>
</evidence>
<feature type="region of interest" description="Disordered" evidence="1">
    <location>
        <begin position="135"/>
        <end position="154"/>
    </location>
</feature>
<dbReference type="OrthoDB" id="4688123at2"/>
<dbReference type="AlphaFoldDB" id="A0A1A0V9Y3"/>
<accession>A0A1A0V9Y3</accession>
<keyword evidence="2" id="KW-1133">Transmembrane helix</keyword>
<comment type="caution">
    <text evidence="4">The sequence shown here is derived from an EMBL/GenBank/DDBJ whole genome shotgun (WGS) entry which is preliminary data.</text>
</comment>
<reference evidence="4 5" key="1">
    <citation type="submission" date="2016-06" db="EMBL/GenBank/DDBJ databases">
        <authorList>
            <person name="Kjaerup R.B."/>
            <person name="Dalgaard T.S."/>
            <person name="Juul-Madsen H.R."/>
        </authorList>
    </citation>
    <scope>NUCLEOTIDE SEQUENCE [LARGE SCALE GENOMIC DNA]</scope>
    <source>
        <strain evidence="4 5">852002-51834_SCH5396731</strain>
    </source>
</reference>
<feature type="chain" id="PRO_5008299980" evidence="3">
    <location>
        <begin position="26"/>
        <end position="381"/>
    </location>
</feature>
<evidence type="ECO:0000256" key="3">
    <source>
        <dbReference type="SAM" id="SignalP"/>
    </source>
</evidence>
<feature type="signal peptide" evidence="3">
    <location>
        <begin position="1"/>
        <end position="25"/>
    </location>
</feature>
<gene>
    <name evidence="4" type="ORF">A5760_01250</name>
</gene>
<dbReference type="Proteomes" id="UP000091914">
    <property type="component" value="Unassembled WGS sequence"/>
</dbReference>
<name>A0A1A0V9Y3_9MYCO</name>
<dbReference type="EMBL" id="LZSX01000089">
    <property type="protein sequence ID" value="OBB80065.1"/>
    <property type="molecule type" value="Genomic_DNA"/>
</dbReference>
<sequence length="381" mass="39950">MKIAFAAAAAAMCFTPIILVPVAHADPTVPCAPSDLSCGMAYNQYFDANCRSLMTPGGQTAAYVKCVDAFPGNPGWMCRGYPAMIGCAGPSTSARTTTEVQAPATTPAQASPHKAASVRPPKGLGASSDAIAAAKAAPPTHIDPANPPKPPTRVDFNQRVQSVIKTHNANVDVVNGLTHPRHWDYIDYDASRHPILYNPLNQAMTFRYFYSGGYQEVYVAAGSNVVLDLAVDGVFPFTAVGDDYLTSGSFDGGSPPTAYQDVAADVPAYNQTVQVGKVQPVGHDDSQAAGSQDTFMLDDSTLAWGQANNPSDGGQITVTKTQTLPGVGPTDDGQSLIDLAAPSHPQSNTTPWSTYGLALVLAIAAGLVTWVVIRRKRNAAL</sequence>
<evidence type="ECO:0000256" key="1">
    <source>
        <dbReference type="SAM" id="MobiDB-lite"/>
    </source>
</evidence>
<feature type="transmembrane region" description="Helical" evidence="2">
    <location>
        <begin position="352"/>
        <end position="373"/>
    </location>
</feature>
<keyword evidence="3" id="KW-0732">Signal</keyword>
<keyword evidence="2" id="KW-0812">Transmembrane</keyword>
<keyword evidence="2" id="KW-0472">Membrane</keyword>
<feature type="compositionally biased region" description="Low complexity" evidence="1">
    <location>
        <begin position="96"/>
        <end position="110"/>
    </location>
</feature>
<evidence type="ECO:0000313" key="5">
    <source>
        <dbReference type="Proteomes" id="UP000091914"/>
    </source>
</evidence>
<proteinExistence type="predicted"/>